<gene>
    <name evidence="1" type="ORF">COV01_02905</name>
</gene>
<dbReference type="EMBL" id="PFEQ01000013">
    <property type="protein sequence ID" value="PJE74028.1"/>
    <property type="molecule type" value="Genomic_DNA"/>
</dbReference>
<protein>
    <submittedName>
        <fullName evidence="1">Uncharacterized protein</fullName>
    </submittedName>
</protein>
<organism evidence="1 2">
    <name type="scientific">Candidatus Taylorbacteria bacterium CG10_big_fil_rev_8_21_14_0_10_41_48</name>
    <dbReference type="NCBI Taxonomy" id="1975024"/>
    <lineage>
        <taxon>Bacteria</taxon>
        <taxon>Candidatus Tayloriibacteriota</taxon>
    </lineage>
</organism>
<sequence>MFNIPCIIAYIGLSVWIIWNIVRKFGWCSSLVVNRHYTKHLNGACYEVFLVRWKKKAPRNLRTLVEEITKANYTFAREADMVVLLEEMDLPPSFSIYSKLPDGRVAAIDAFHLRKDHVRRTTDHVPMGDYDLYAIVSQELVDNPELVRARRLSTPKSVGTVA</sequence>
<reference evidence="2" key="1">
    <citation type="submission" date="2017-09" db="EMBL/GenBank/DDBJ databases">
        <title>Depth-based differentiation of microbial function through sediment-hosted aquifers and enrichment of novel symbionts in the deep terrestrial subsurface.</title>
        <authorList>
            <person name="Probst A.J."/>
            <person name="Ladd B."/>
            <person name="Jarett J.K."/>
            <person name="Geller-Mcgrath D.E."/>
            <person name="Sieber C.M.K."/>
            <person name="Emerson J.B."/>
            <person name="Anantharaman K."/>
            <person name="Thomas B.C."/>
            <person name="Malmstrom R."/>
            <person name="Stieglmeier M."/>
            <person name="Klingl A."/>
            <person name="Woyke T."/>
            <person name="Ryan C.M."/>
            <person name="Banfield J.F."/>
        </authorList>
    </citation>
    <scope>NUCLEOTIDE SEQUENCE [LARGE SCALE GENOMIC DNA]</scope>
</reference>
<dbReference type="Proteomes" id="UP000228700">
    <property type="component" value="Unassembled WGS sequence"/>
</dbReference>
<name>A0A2M8LBM8_9BACT</name>
<comment type="caution">
    <text evidence="1">The sequence shown here is derived from an EMBL/GenBank/DDBJ whole genome shotgun (WGS) entry which is preliminary data.</text>
</comment>
<dbReference type="AlphaFoldDB" id="A0A2M8LBM8"/>
<proteinExistence type="predicted"/>
<evidence type="ECO:0000313" key="1">
    <source>
        <dbReference type="EMBL" id="PJE74028.1"/>
    </source>
</evidence>
<evidence type="ECO:0000313" key="2">
    <source>
        <dbReference type="Proteomes" id="UP000228700"/>
    </source>
</evidence>
<accession>A0A2M8LBM8</accession>